<reference evidence="15 16" key="1">
    <citation type="journal article" date="2016" name="Biochim. Biophys. Acta">
        <title>Photochemical characterization of actinorhodopsin and its functional existence in the natural host.</title>
        <authorList>
            <person name="Nakamura S."/>
            <person name="Kikukawa T."/>
            <person name="Tamogami J."/>
            <person name="Kamiya M."/>
            <person name="Aizawa T."/>
            <person name="Hahn M.W."/>
            <person name="Ihara K."/>
            <person name="Kamo N."/>
            <person name="Demura M."/>
        </authorList>
    </citation>
    <scope>NUCLEOTIDE SEQUENCE [LARGE SCALE GENOMIC DNA]</scope>
    <source>
        <strain evidence="15 16">MWH-Dar1</strain>
    </source>
</reference>
<comment type="subcellular location">
    <subcellularLocation>
        <location evidence="1 12">Cytoplasm</location>
    </subcellularLocation>
</comment>
<dbReference type="Pfam" id="PF04452">
    <property type="entry name" value="Methyltrans_RNA"/>
    <property type="match status" value="1"/>
</dbReference>
<evidence type="ECO:0000256" key="2">
    <source>
        <dbReference type="ARBA" id="ARBA00005528"/>
    </source>
</evidence>
<dbReference type="PANTHER" id="PTHR30027:SF3">
    <property type="entry name" value="16S RRNA (URACIL(1498)-N(3))-METHYLTRANSFERASE"/>
    <property type="match status" value="1"/>
</dbReference>
<evidence type="ECO:0000256" key="12">
    <source>
        <dbReference type="PIRNR" id="PIRNR015601"/>
    </source>
</evidence>
<comment type="similarity">
    <text evidence="2 12">Belongs to the RNA methyltransferase RsmE family.</text>
</comment>
<evidence type="ECO:0000256" key="10">
    <source>
        <dbReference type="ARBA" id="ARBA00025699"/>
    </source>
</evidence>
<dbReference type="EC" id="2.1.1.193" evidence="3 12"/>
<dbReference type="STRING" id="535712.A4Z71_02950"/>
<comment type="function">
    <text evidence="10 12">Specifically methylates the N3 position of the uracil ring of uridine 1498 (m3U1498) in 16S rRNA. Acts on the fully assembled 30S ribosomal subunit.</text>
</comment>
<dbReference type="Pfam" id="PF20260">
    <property type="entry name" value="PUA_4"/>
    <property type="match status" value="1"/>
</dbReference>
<dbReference type="Gene3D" id="3.40.1280.10">
    <property type="match status" value="1"/>
</dbReference>
<dbReference type="Gene3D" id="2.40.240.20">
    <property type="entry name" value="Hypothetical PUA domain-like, domain 1"/>
    <property type="match status" value="1"/>
</dbReference>
<dbReference type="OrthoDB" id="9808126at2"/>
<protein>
    <recommendedName>
        <fullName evidence="4 12">Ribosomal RNA small subunit methyltransferase E</fullName>
        <ecNumber evidence="3 12">2.1.1.193</ecNumber>
    </recommendedName>
</protein>
<feature type="domain" description="Ribosomal RNA small subunit methyltransferase E methyltransferase" evidence="13">
    <location>
        <begin position="77"/>
        <end position="238"/>
    </location>
</feature>
<evidence type="ECO:0000313" key="16">
    <source>
        <dbReference type="Proteomes" id="UP000243784"/>
    </source>
</evidence>
<dbReference type="InterPro" id="IPR029028">
    <property type="entry name" value="Alpha/beta_knot_MTases"/>
</dbReference>
<dbReference type="InterPro" id="IPR046887">
    <property type="entry name" value="RsmE_PUA-like"/>
</dbReference>
<keyword evidence="6 12" id="KW-0698">rRNA processing</keyword>
<evidence type="ECO:0000256" key="8">
    <source>
        <dbReference type="ARBA" id="ARBA00022679"/>
    </source>
</evidence>
<dbReference type="GO" id="GO:0005737">
    <property type="term" value="C:cytoplasm"/>
    <property type="evidence" value="ECO:0007669"/>
    <property type="project" value="UniProtKB-SubCell"/>
</dbReference>
<keyword evidence="16" id="KW-1185">Reference proteome</keyword>
<keyword evidence="5 12" id="KW-0963">Cytoplasm</keyword>
<evidence type="ECO:0000256" key="6">
    <source>
        <dbReference type="ARBA" id="ARBA00022552"/>
    </source>
</evidence>
<evidence type="ECO:0000256" key="11">
    <source>
        <dbReference type="ARBA" id="ARBA00047944"/>
    </source>
</evidence>
<dbReference type="GO" id="GO:0070475">
    <property type="term" value="P:rRNA base methylation"/>
    <property type="evidence" value="ECO:0007669"/>
    <property type="project" value="TreeGrafter"/>
</dbReference>
<evidence type="ECO:0000256" key="4">
    <source>
        <dbReference type="ARBA" id="ARBA00013673"/>
    </source>
</evidence>
<evidence type="ECO:0000259" key="13">
    <source>
        <dbReference type="Pfam" id="PF04452"/>
    </source>
</evidence>
<dbReference type="NCBIfam" id="NF008693">
    <property type="entry name" value="PRK11713.2-3"/>
    <property type="match status" value="1"/>
</dbReference>
<keyword evidence="8 12" id="KW-0808">Transferase</keyword>
<keyword evidence="9 12" id="KW-0949">S-adenosyl-L-methionine</keyword>
<dbReference type="Proteomes" id="UP000243784">
    <property type="component" value="Chromosome"/>
</dbReference>
<dbReference type="InterPro" id="IPR029026">
    <property type="entry name" value="tRNA_m1G_MTases_N"/>
</dbReference>
<dbReference type="PANTHER" id="PTHR30027">
    <property type="entry name" value="RIBOSOMAL RNA SMALL SUBUNIT METHYLTRANSFERASE E"/>
    <property type="match status" value="1"/>
</dbReference>
<dbReference type="CDD" id="cd18084">
    <property type="entry name" value="RsmE-like"/>
    <property type="match status" value="1"/>
</dbReference>
<evidence type="ECO:0000259" key="14">
    <source>
        <dbReference type="Pfam" id="PF20260"/>
    </source>
</evidence>
<name>A0A1D9DYT0_9MICO</name>
<dbReference type="GO" id="GO:0070042">
    <property type="term" value="F:rRNA (uridine-N3-)-methyltransferase activity"/>
    <property type="evidence" value="ECO:0007669"/>
    <property type="project" value="TreeGrafter"/>
</dbReference>
<dbReference type="SUPFAM" id="SSF88697">
    <property type="entry name" value="PUA domain-like"/>
    <property type="match status" value="1"/>
</dbReference>
<dbReference type="EMBL" id="CP015208">
    <property type="protein sequence ID" value="AOY55955.1"/>
    <property type="molecule type" value="Genomic_DNA"/>
</dbReference>
<dbReference type="NCBIfam" id="TIGR00046">
    <property type="entry name" value="RsmE family RNA methyltransferase"/>
    <property type="match status" value="1"/>
</dbReference>
<evidence type="ECO:0000256" key="1">
    <source>
        <dbReference type="ARBA" id="ARBA00004496"/>
    </source>
</evidence>
<dbReference type="InterPro" id="IPR015947">
    <property type="entry name" value="PUA-like_sf"/>
</dbReference>
<dbReference type="KEGG" id="rpla:A4Z71_02950"/>
<proteinExistence type="inferred from homology"/>
<evidence type="ECO:0000256" key="9">
    <source>
        <dbReference type="ARBA" id="ARBA00022691"/>
    </source>
</evidence>
<evidence type="ECO:0000256" key="7">
    <source>
        <dbReference type="ARBA" id="ARBA00022603"/>
    </source>
</evidence>
<comment type="catalytic activity">
    <reaction evidence="11 12">
        <text>uridine(1498) in 16S rRNA + S-adenosyl-L-methionine = N(3)-methyluridine(1498) in 16S rRNA + S-adenosyl-L-homocysteine + H(+)</text>
        <dbReference type="Rhea" id="RHEA:42920"/>
        <dbReference type="Rhea" id="RHEA-COMP:10283"/>
        <dbReference type="Rhea" id="RHEA-COMP:10284"/>
        <dbReference type="ChEBI" id="CHEBI:15378"/>
        <dbReference type="ChEBI" id="CHEBI:57856"/>
        <dbReference type="ChEBI" id="CHEBI:59789"/>
        <dbReference type="ChEBI" id="CHEBI:65315"/>
        <dbReference type="ChEBI" id="CHEBI:74502"/>
        <dbReference type="EC" id="2.1.1.193"/>
    </reaction>
</comment>
<dbReference type="AlphaFoldDB" id="A0A1D9DYT0"/>
<sequence>MVEPLFFWETKSAPAIGQSVEIGGAEAKHAASVRRMRVGEKLQLTDGKGLRVRGVISSVAADLLTISVTEVNQVAEPKLKTVLIQALAKGDRDELAIQACTEIGVNEVIPWAASRSVSRWEGPKIAKGISRWQSIVSEAAKQSLRVYTPQVRELVSTNQLATMVSSFDLVLVLEPTAAEKLGDVTLPQQGSIALVVGPEGGIAEAEIEQLVAAGARSVALGDSVLRTSTAGIAALSVIHGQIEGWA</sequence>
<evidence type="ECO:0000256" key="5">
    <source>
        <dbReference type="ARBA" id="ARBA00022490"/>
    </source>
</evidence>
<dbReference type="SUPFAM" id="SSF75217">
    <property type="entry name" value="alpha/beta knot"/>
    <property type="match status" value="1"/>
</dbReference>
<gene>
    <name evidence="15" type="ORF">A4Z71_02950</name>
</gene>
<evidence type="ECO:0000256" key="3">
    <source>
        <dbReference type="ARBA" id="ARBA00012328"/>
    </source>
</evidence>
<evidence type="ECO:0000313" key="15">
    <source>
        <dbReference type="EMBL" id="AOY55955.1"/>
    </source>
</evidence>
<feature type="domain" description="Ribosomal RNA small subunit methyltransferase E PUA-like" evidence="14">
    <location>
        <begin position="23"/>
        <end position="67"/>
    </location>
</feature>
<dbReference type="PIRSF" id="PIRSF015601">
    <property type="entry name" value="MTase_slr0722"/>
    <property type="match status" value="1"/>
</dbReference>
<keyword evidence="7 12" id="KW-0489">Methyltransferase</keyword>
<dbReference type="InterPro" id="IPR046886">
    <property type="entry name" value="RsmE_MTase_dom"/>
</dbReference>
<organism evidence="15 16">
    <name type="scientific">Candidatus Rhodoluna planktonica</name>
    <dbReference type="NCBI Taxonomy" id="535712"/>
    <lineage>
        <taxon>Bacteria</taxon>
        <taxon>Bacillati</taxon>
        <taxon>Actinomycetota</taxon>
        <taxon>Actinomycetes</taxon>
        <taxon>Micrococcales</taxon>
        <taxon>Microbacteriaceae</taxon>
        <taxon>Luna cluster</taxon>
        <taxon>Luna-1 subcluster</taxon>
        <taxon>Rhodoluna</taxon>
    </lineage>
</organism>
<dbReference type="InterPro" id="IPR006700">
    <property type="entry name" value="RsmE"/>
</dbReference>
<accession>A0A1D9DYT0</accession>